<dbReference type="EMBL" id="CP006868">
    <property type="protein sequence ID" value="UXD21387.1"/>
    <property type="molecule type" value="Genomic_DNA"/>
</dbReference>
<feature type="transmembrane region" description="Helical" evidence="1">
    <location>
        <begin position="136"/>
        <end position="161"/>
    </location>
</feature>
<dbReference type="InterPro" id="IPR032816">
    <property type="entry name" value="VTT_dom"/>
</dbReference>
<dbReference type="InterPro" id="IPR051311">
    <property type="entry name" value="DedA_domain"/>
</dbReference>
<dbReference type="KEGG" id="ipc:IPA_03730"/>
<evidence type="ECO:0000313" key="3">
    <source>
        <dbReference type="EMBL" id="UXD21387.1"/>
    </source>
</evidence>
<name>A0A977K9B5_9CREN</name>
<protein>
    <recommendedName>
        <fullName evidence="2">VTT domain-containing protein</fullName>
    </recommendedName>
</protein>
<dbReference type="Proteomes" id="UP001063698">
    <property type="component" value="Chromosome"/>
</dbReference>
<feature type="transmembrane region" description="Helical" evidence="1">
    <location>
        <begin position="20"/>
        <end position="45"/>
    </location>
</feature>
<sequence>MNFHDFIRELNNFVIQYGPLGVFVISLVGNAIPYATVPYLAIIAAMATQMKINLIDALVWSIIGGLGAAIGKVIVYLTGLATSEVLPEKVRENMQIFARLAKRGIFIAIFLFAALPLPDDVLYIPLGMARYPLLKFFLAVWLGKIVITFLSILFGNAYGAVMSQYHISFGESAIILIILTVVLSAIIAKIDWLKVGIAISERGVGYATVVFFDELLKVLGIKKLIELIKGKKKEA</sequence>
<dbReference type="Pfam" id="PF09335">
    <property type="entry name" value="VTT_dom"/>
    <property type="match status" value="1"/>
</dbReference>
<dbReference type="PANTHER" id="PTHR42709:SF10">
    <property type="entry name" value="SNARE ASSOCIATED GOLGI PROTEIN"/>
    <property type="match status" value="1"/>
</dbReference>
<accession>A0A977K9B5</accession>
<keyword evidence="1" id="KW-0812">Transmembrane</keyword>
<keyword evidence="1" id="KW-1133">Transmembrane helix</keyword>
<keyword evidence="1" id="KW-0472">Membrane</keyword>
<organism evidence="3 4">
    <name type="scientific">Ignicoccus pacificus DSM 13166</name>
    <dbReference type="NCBI Taxonomy" id="940294"/>
    <lineage>
        <taxon>Archaea</taxon>
        <taxon>Thermoproteota</taxon>
        <taxon>Thermoprotei</taxon>
        <taxon>Desulfurococcales</taxon>
        <taxon>Desulfurococcaceae</taxon>
        <taxon>Ignicoccus</taxon>
    </lineage>
</organism>
<feature type="domain" description="VTT" evidence="2">
    <location>
        <begin position="56"/>
        <end position="156"/>
    </location>
</feature>
<feature type="transmembrane region" description="Helical" evidence="1">
    <location>
        <begin position="173"/>
        <end position="192"/>
    </location>
</feature>
<evidence type="ECO:0000313" key="4">
    <source>
        <dbReference type="Proteomes" id="UP001063698"/>
    </source>
</evidence>
<keyword evidence="4" id="KW-1185">Reference proteome</keyword>
<feature type="transmembrane region" description="Helical" evidence="1">
    <location>
        <begin position="96"/>
        <end position="115"/>
    </location>
</feature>
<dbReference type="AlphaFoldDB" id="A0A977K9B5"/>
<dbReference type="PANTHER" id="PTHR42709">
    <property type="entry name" value="ALKALINE PHOSPHATASE LIKE PROTEIN"/>
    <property type="match status" value="1"/>
</dbReference>
<feature type="transmembrane region" description="Helical" evidence="1">
    <location>
        <begin position="57"/>
        <end position="76"/>
    </location>
</feature>
<evidence type="ECO:0000259" key="2">
    <source>
        <dbReference type="Pfam" id="PF09335"/>
    </source>
</evidence>
<evidence type="ECO:0000256" key="1">
    <source>
        <dbReference type="SAM" id="Phobius"/>
    </source>
</evidence>
<reference evidence="3" key="1">
    <citation type="submission" date="2013-11" db="EMBL/GenBank/DDBJ databases">
        <title>Comparative genomics of Ignicoccus.</title>
        <authorList>
            <person name="Podar M."/>
        </authorList>
    </citation>
    <scope>NUCLEOTIDE SEQUENCE</scope>
    <source>
        <strain evidence="3">DSM 13166</strain>
    </source>
</reference>
<proteinExistence type="predicted"/>
<dbReference type="GO" id="GO:0005886">
    <property type="term" value="C:plasma membrane"/>
    <property type="evidence" value="ECO:0007669"/>
    <property type="project" value="TreeGrafter"/>
</dbReference>
<gene>
    <name evidence="3" type="ORF">IPA_03730</name>
</gene>